<gene>
    <name evidence="1" type="ORF">NCTC11679_03270</name>
</gene>
<protein>
    <submittedName>
        <fullName evidence="1">Uncharacterized protein</fullName>
    </submittedName>
</protein>
<dbReference type="AlphaFoldDB" id="A0A330WQJ3"/>
<evidence type="ECO:0000313" key="2">
    <source>
        <dbReference type="Proteomes" id="UP000255239"/>
    </source>
</evidence>
<dbReference type="Proteomes" id="UP000255239">
    <property type="component" value="Unassembled WGS sequence"/>
</dbReference>
<sequence length="75" mass="8469">MSQEQVWEQTVHAVLGAAIELGYDVDKIAEKAKQIMLGNEVYRFVGHSENEVTRTIDAIESTVDEVKKIHESKPK</sequence>
<dbReference type="RefSeq" id="WP_023343193.1">
    <property type="nucleotide sequence ID" value="NZ_BIIJ01000020.1"/>
</dbReference>
<name>A0A330WQJ3_KLEPN</name>
<proteinExistence type="predicted"/>
<accession>A0A330WQJ3</accession>
<evidence type="ECO:0000313" key="1">
    <source>
        <dbReference type="EMBL" id="STV65397.1"/>
    </source>
</evidence>
<organism evidence="1 2">
    <name type="scientific">Klebsiella pneumoniae</name>
    <dbReference type="NCBI Taxonomy" id="573"/>
    <lineage>
        <taxon>Bacteria</taxon>
        <taxon>Pseudomonadati</taxon>
        <taxon>Pseudomonadota</taxon>
        <taxon>Gammaproteobacteria</taxon>
        <taxon>Enterobacterales</taxon>
        <taxon>Enterobacteriaceae</taxon>
        <taxon>Klebsiella/Raoultella group</taxon>
        <taxon>Klebsiella</taxon>
        <taxon>Klebsiella pneumoniae complex</taxon>
    </lineage>
</organism>
<dbReference type="EMBL" id="UGMG01000001">
    <property type="protein sequence ID" value="STV65397.1"/>
    <property type="molecule type" value="Genomic_DNA"/>
</dbReference>
<reference evidence="1 2" key="1">
    <citation type="submission" date="2018-06" db="EMBL/GenBank/DDBJ databases">
        <authorList>
            <consortium name="Pathogen Informatics"/>
            <person name="Doyle S."/>
        </authorList>
    </citation>
    <scope>NUCLEOTIDE SEQUENCE [LARGE SCALE GENOMIC DNA]</scope>
    <source>
        <strain evidence="1 2">NCTC11679</strain>
    </source>
</reference>